<dbReference type="PRINTS" id="PR00125">
    <property type="entry name" value="ATPASEDELTA"/>
</dbReference>
<evidence type="ECO:0000256" key="2">
    <source>
        <dbReference type="ARBA" id="ARBA00022448"/>
    </source>
</evidence>
<keyword evidence="6" id="KW-0066">ATP synthesis</keyword>
<evidence type="ECO:0000256" key="4">
    <source>
        <dbReference type="ARBA" id="ARBA00023065"/>
    </source>
</evidence>
<evidence type="ECO:0000313" key="8">
    <source>
        <dbReference type="EMBL" id="KAK1278528.1"/>
    </source>
</evidence>
<keyword evidence="2" id="KW-0813">Transport</keyword>
<dbReference type="HAMAP" id="MF_01416">
    <property type="entry name" value="ATP_synth_delta_bact"/>
    <property type="match status" value="1"/>
</dbReference>
<dbReference type="EMBL" id="JAUJYN010000002">
    <property type="protein sequence ID" value="KAK1278528.1"/>
    <property type="molecule type" value="Genomic_DNA"/>
</dbReference>
<comment type="subcellular location">
    <subcellularLocation>
        <location evidence="1">Membrane</location>
    </subcellularLocation>
</comment>
<sequence length="261" mass="28393">MSIINQSVTPNGQPIFSSKRTSSRDMAQHLSVAPLLEKSQSLGLSQPAQLKTSLVAAGVTGGSTQLDLLCQSVDRDIKSHGENDHLVSINGIFQLSQLHSKEEQFNSLGQPVTGSENGTACKSMSEVEFKPCTLNFLQSILQNEKFNLIKDAMGEDERLFTSEPPKTLVATVCSAIQLERKQIGQITKKMQKMTGVTNVRLESTVDPSLIAGFIISYDMDGSRVIDLSVKGQLAELAAQVKSTDRRIVNEDQHWSVPGSSC</sequence>
<protein>
    <recommendedName>
        <fullName evidence="10">ATP synthase subunit O, mitochondrial</fullName>
    </recommendedName>
</protein>
<keyword evidence="3" id="KW-0375">Hydrogen ion transport</keyword>
<feature type="compositionally biased region" description="Polar residues" evidence="7">
    <location>
        <begin position="1"/>
        <end position="20"/>
    </location>
</feature>
<organism evidence="8 9">
    <name type="scientific">Acorus gramineus</name>
    <name type="common">Dwarf sweet flag</name>
    <dbReference type="NCBI Taxonomy" id="55184"/>
    <lineage>
        <taxon>Eukaryota</taxon>
        <taxon>Viridiplantae</taxon>
        <taxon>Streptophyta</taxon>
        <taxon>Embryophyta</taxon>
        <taxon>Tracheophyta</taxon>
        <taxon>Spermatophyta</taxon>
        <taxon>Magnoliopsida</taxon>
        <taxon>Liliopsida</taxon>
        <taxon>Acoraceae</taxon>
        <taxon>Acorus</taxon>
    </lineage>
</organism>
<keyword evidence="4" id="KW-0406">Ion transport</keyword>
<gene>
    <name evidence="8" type="ORF">QJS04_geneDACA015719</name>
</gene>
<evidence type="ECO:0000256" key="1">
    <source>
        <dbReference type="ARBA" id="ARBA00004370"/>
    </source>
</evidence>
<dbReference type="Proteomes" id="UP001179952">
    <property type="component" value="Unassembled WGS sequence"/>
</dbReference>
<reference evidence="8" key="2">
    <citation type="submission" date="2023-06" db="EMBL/GenBank/DDBJ databases">
        <authorList>
            <person name="Ma L."/>
            <person name="Liu K.-W."/>
            <person name="Li Z."/>
            <person name="Hsiao Y.-Y."/>
            <person name="Qi Y."/>
            <person name="Fu T."/>
            <person name="Tang G."/>
            <person name="Zhang D."/>
            <person name="Sun W.-H."/>
            <person name="Liu D.-K."/>
            <person name="Li Y."/>
            <person name="Chen G.-Z."/>
            <person name="Liu X.-D."/>
            <person name="Liao X.-Y."/>
            <person name="Jiang Y.-T."/>
            <person name="Yu X."/>
            <person name="Hao Y."/>
            <person name="Huang J."/>
            <person name="Zhao X.-W."/>
            <person name="Ke S."/>
            <person name="Chen Y.-Y."/>
            <person name="Wu W.-L."/>
            <person name="Hsu J.-L."/>
            <person name="Lin Y.-F."/>
            <person name="Huang M.-D."/>
            <person name="Li C.-Y."/>
            <person name="Huang L."/>
            <person name="Wang Z.-W."/>
            <person name="Zhao X."/>
            <person name="Zhong W.-Y."/>
            <person name="Peng D.-H."/>
            <person name="Ahmad S."/>
            <person name="Lan S."/>
            <person name="Zhang J.-S."/>
            <person name="Tsai W.-C."/>
            <person name="Van De Peer Y."/>
            <person name="Liu Z.-J."/>
        </authorList>
    </citation>
    <scope>NUCLEOTIDE SEQUENCE</scope>
    <source>
        <strain evidence="8">SCP</strain>
        <tissue evidence="8">Leaves</tissue>
    </source>
</reference>
<dbReference type="AlphaFoldDB" id="A0AAV9BR69"/>
<dbReference type="Pfam" id="PF00213">
    <property type="entry name" value="OSCP"/>
    <property type="match status" value="1"/>
</dbReference>
<keyword evidence="9" id="KW-1185">Reference proteome</keyword>
<dbReference type="InterPro" id="IPR000711">
    <property type="entry name" value="ATPase_OSCP/dsu"/>
</dbReference>
<comment type="caution">
    <text evidence="8">The sequence shown here is derived from an EMBL/GenBank/DDBJ whole genome shotgun (WGS) entry which is preliminary data.</text>
</comment>
<proteinExistence type="inferred from homology"/>
<accession>A0AAV9BR69</accession>
<feature type="region of interest" description="Disordered" evidence="7">
    <location>
        <begin position="1"/>
        <end position="23"/>
    </location>
</feature>
<dbReference type="NCBIfam" id="TIGR01145">
    <property type="entry name" value="ATP_synt_delta"/>
    <property type="match status" value="1"/>
</dbReference>
<evidence type="ECO:0000256" key="3">
    <source>
        <dbReference type="ARBA" id="ARBA00022781"/>
    </source>
</evidence>
<evidence type="ECO:0000313" key="9">
    <source>
        <dbReference type="Proteomes" id="UP001179952"/>
    </source>
</evidence>
<evidence type="ECO:0008006" key="10">
    <source>
        <dbReference type="Google" id="ProtNLM"/>
    </source>
</evidence>
<keyword evidence="5" id="KW-0472">Membrane</keyword>
<reference evidence="8" key="1">
    <citation type="journal article" date="2023" name="Nat. Commun.">
        <title>Diploid and tetraploid genomes of Acorus and the evolution of monocots.</title>
        <authorList>
            <person name="Ma L."/>
            <person name="Liu K.W."/>
            <person name="Li Z."/>
            <person name="Hsiao Y.Y."/>
            <person name="Qi Y."/>
            <person name="Fu T."/>
            <person name="Tang G.D."/>
            <person name="Zhang D."/>
            <person name="Sun W.H."/>
            <person name="Liu D.K."/>
            <person name="Li Y."/>
            <person name="Chen G.Z."/>
            <person name="Liu X.D."/>
            <person name="Liao X.Y."/>
            <person name="Jiang Y.T."/>
            <person name="Yu X."/>
            <person name="Hao Y."/>
            <person name="Huang J."/>
            <person name="Zhao X.W."/>
            <person name="Ke S."/>
            <person name="Chen Y.Y."/>
            <person name="Wu W.L."/>
            <person name="Hsu J.L."/>
            <person name="Lin Y.F."/>
            <person name="Huang M.D."/>
            <person name="Li C.Y."/>
            <person name="Huang L."/>
            <person name="Wang Z.W."/>
            <person name="Zhao X."/>
            <person name="Zhong W.Y."/>
            <person name="Peng D.H."/>
            <person name="Ahmad S."/>
            <person name="Lan S."/>
            <person name="Zhang J.S."/>
            <person name="Tsai W.C."/>
            <person name="Van de Peer Y."/>
            <person name="Liu Z.J."/>
        </authorList>
    </citation>
    <scope>NUCLEOTIDE SEQUENCE</scope>
    <source>
        <strain evidence="8">SCP</strain>
    </source>
</reference>
<evidence type="ECO:0000256" key="5">
    <source>
        <dbReference type="ARBA" id="ARBA00023136"/>
    </source>
</evidence>
<dbReference type="GO" id="GO:0016020">
    <property type="term" value="C:membrane"/>
    <property type="evidence" value="ECO:0007669"/>
    <property type="project" value="UniProtKB-SubCell"/>
</dbReference>
<dbReference type="PANTHER" id="PTHR11910">
    <property type="entry name" value="ATP SYNTHASE DELTA CHAIN"/>
    <property type="match status" value="1"/>
</dbReference>
<name>A0AAV9BR69_ACOGR</name>
<evidence type="ECO:0000256" key="7">
    <source>
        <dbReference type="SAM" id="MobiDB-lite"/>
    </source>
</evidence>
<dbReference type="GO" id="GO:0046933">
    <property type="term" value="F:proton-transporting ATP synthase activity, rotational mechanism"/>
    <property type="evidence" value="ECO:0007669"/>
    <property type="project" value="InterPro"/>
</dbReference>
<evidence type="ECO:0000256" key="6">
    <source>
        <dbReference type="ARBA" id="ARBA00023310"/>
    </source>
</evidence>